<name>A0A8T1LHL1_9STRA</name>
<proteinExistence type="predicted"/>
<accession>A0A8T1LHL1</accession>
<gene>
    <name evidence="1" type="ORF">PC117_g6222</name>
</gene>
<protein>
    <submittedName>
        <fullName evidence="1">Uncharacterized protein</fullName>
    </submittedName>
</protein>
<reference evidence="1" key="1">
    <citation type="submission" date="2018-10" db="EMBL/GenBank/DDBJ databases">
        <title>Effector identification in a new, highly contiguous assembly of the strawberry crown rot pathogen Phytophthora cactorum.</title>
        <authorList>
            <person name="Armitage A.D."/>
            <person name="Nellist C.F."/>
            <person name="Bates H."/>
            <person name="Vickerstaff R.J."/>
            <person name="Harrison R.J."/>
        </authorList>
    </citation>
    <scope>NUCLEOTIDE SEQUENCE</scope>
    <source>
        <strain evidence="1">4040</strain>
    </source>
</reference>
<comment type="caution">
    <text evidence="1">The sequence shown here is derived from an EMBL/GenBank/DDBJ whole genome shotgun (WGS) entry which is preliminary data.</text>
</comment>
<evidence type="ECO:0000313" key="2">
    <source>
        <dbReference type="Proteomes" id="UP000736787"/>
    </source>
</evidence>
<sequence length="76" mass="7664">MQANLPVDADLAALHQTTGGLAVPDLKVELIALAGVALTKWAVNSTHPEHTVGGILLAKGGGRNGAAPAVYLTPND</sequence>
<organism evidence="1 2">
    <name type="scientific">Phytophthora cactorum</name>
    <dbReference type="NCBI Taxonomy" id="29920"/>
    <lineage>
        <taxon>Eukaryota</taxon>
        <taxon>Sar</taxon>
        <taxon>Stramenopiles</taxon>
        <taxon>Oomycota</taxon>
        <taxon>Peronosporomycetes</taxon>
        <taxon>Peronosporales</taxon>
        <taxon>Peronosporaceae</taxon>
        <taxon>Phytophthora</taxon>
    </lineage>
</organism>
<dbReference type="AlphaFoldDB" id="A0A8T1LHL1"/>
<dbReference type="EMBL" id="RCMK01000116">
    <property type="protein sequence ID" value="KAG2948185.1"/>
    <property type="molecule type" value="Genomic_DNA"/>
</dbReference>
<evidence type="ECO:0000313" key="1">
    <source>
        <dbReference type="EMBL" id="KAG2948185.1"/>
    </source>
</evidence>
<dbReference type="Proteomes" id="UP000736787">
    <property type="component" value="Unassembled WGS sequence"/>
</dbReference>